<protein>
    <recommendedName>
        <fullName evidence="2">Retrotransposon gag domain-containing protein</fullName>
    </recommendedName>
</protein>
<evidence type="ECO:0000259" key="2">
    <source>
        <dbReference type="Pfam" id="PF03732"/>
    </source>
</evidence>
<accession>A0ABD0V4U6</accession>
<sequence length="1534" mass="170859">MAIRLGTGSQYCSVPEVGTARYRNSVPLGTGTRYQYSVPLGINTRYRSLTVLAAFAFSGEAERWWRSQLQETFGGRLSNQVTWAEFVKVFRGWYVPMAARKQMQDKFMRLVQGDKTVGQYEAEFTMLSRYASHLIPNAEEKCHRFLGGLRDAIRQPLIPFRIEDYSDLVDRARRIESDMQATQKRRDQHKRKSIEEGIQSNQSEGSNGKRPKSGHDGVSSSVASRPMEACTKCGRLHKGQRTSGEMKSGEAPSQRSFGRQNMIEPSVAVPTQNQARQNIRPRVIFWFLMNRREGNVYRRRGTLDERAEEPETDATDGNVGEGRRELPAVADPASSSLNATLETFTQMMATMTQMLRNIQAPASGSGGGPVGGSGGGPVGGSSGGSGQAGGSGNTPMDKYLKLFQDMKPPLFASGGAIEAEDWLERVEKILEGMACPEDRRVTLAAFAFSGEAERWWRSQLQETFGGRLSNQVTWAEFVKVFRGWYVPMAARKQMQDKFMRLVQGDKTVGQYEAEFTMLSRYASHLIPNAEEKCHRFLGGLRDAIRQPLIPFRIEDYSDLVDRARRIESDMQATQKRRDQHKRKSIEEGIQSNQSEGSNGKRPKSGHDGVSSSVASRPMEACTKCGRLHKGQRTSGEMKSGEAPSQRSFGRQNMIEPSVAVPTQNQARQNIRPRVIFWFLMNRREGNVYRRRGTLDERAEEPETDATDGNVGEGRRELPAVADPASSSLNATLETFTQMMATMTQMLRNIQAPASGSGGGPVGGSGGGPVGGSSGGSGQAGGSGNTPMDKYLKLFQDMKPPLFASGGAIEAEDWLERVEKILEGMACPEDRRVTLAAFAFSGEAERWWRSQLQETFGGRLSNQVTWAEFVKVFRGWYVPMAARKQMQDKFMRLVQGDKTVGQYEAEFTMLSRYASHLIPNAEEKCHRFLGGLRDAIRQPLIPFRIEDYSDLVDRARRIESDMQATQKRRDQHKRKSIEEGIQSNQSEGSNGKRPKSGHDGVSSSVASRPMEACTKCGRLHKGQRTSGEMKSGEAPSQRSFGRQNMIEPSVAVPTQNQARQNIRPRVIFWFLMNRREGNVYRRRGTLDERAEEPETDATDGNVGEGRRELPAVADPASSSLNATLETFTQMMATMTQMLRNIQAPASGSGGGPVGGSGGGPVGGSSGGSGQAGGSGNTPMDKYLKLFQDMKPPLFASGGAIEAEDWLERVEKILEGMACPEDRRVTLAAFAFSGEAERWWRSQLQETFGGRLSNQVTWAEFVKVFRGWYVPMAARKQMQDKFMRLVQGDKTVGQYEAEFTMLSRYASHLIPNAEEKCHRFLGGLRDAIRQPLIPFRIEDYSDLVDRARRIESDMQATQKRRDQHKRKSIEEGIQSNQSEGSNGKRPKSGHDGVSSSVASRPMEACTKCGRLHKGQRTSGEMKSGEAPSQRSFGRQNMIEPSVAVPTQNQARQNIRPRVIFWFLMNRREGNVYRRRGTLDESVSGSFLIKGKRKITEIEEGVDWETLDSIEEEGERAVQHNNDSNEDPLSDDSADDL</sequence>
<keyword evidence="4" id="KW-1185">Reference proteome</keyword>
<feature type="domain" description="Retrotransposon gag" evidence="2">
    <location>
        <begin position="52"/>
        <end position="151"/>
    </location>
</feature>
<feature type="compositionally biased region" description="Gly residues" evidence="1">
    <location>
        <begin position="1146"/>
        <end position="1174"/>
    </location>
</feature>
<feature type="region of interest" description="Disordered" evidence="1">
    <location>
        <begin position="692"/>
        <end position="714"/>
    </location>
</feature>
<feature type="compositionally biased region" description="Gly residues" evidence="1">
    <location>
        <begin position="755"/>
        <end position="783"/>
    </location>
</feature>
<feature type="region of interest" description="Disordered" evidence="1">
    <location>
        <begin position="570"/>
        <end position="651"/>
    </location>
</feature>
<feature type="region of interest" description="Disordered" evidence="1">
    <location>
        <begin position="1084"/>
        <end position="1105"/>
    </location>
</feature>
<feature type="domain" description="Retrotransposon gag" evidence="2">
    <location>
        <begin position="834"/>
        <end position="933"/>
    </location>
</feature>
<evidence type="ECO:0000313" key="3">
    <source>
        <dbReference type="EMBL" id="KAL0919968.1"/>
    </source>
</evidence>
<feature type="region of interest" description="Disordered" evidence="1">
    <location>
        <begin position="179"/>
        <end position="260"/>
    </location>
</feature>
<feature type="domain" description="Retrotransposon gag" evidence="2">
    <location>
        <begin position="443"/>
        <end position="542"/>
    </location>
</feature>
<feature type="compositionally biased region" description="Polar residues" evidence="1">
    <location>
        <begin position="632"/>
        <end position="650"/>
    </location>
</feature>
<feature type="domain" description="Retrotransposon gag" evidence="2">
    <location>
        <begin position="1225"/>
        <end position="1324"/>
    </location>
</feature>
<feature type="region of interest" description="Disordered" evidence="1">
    <location>
        <begin position="1352"/>
        <end position="1433"/>
    </location>
</feature>
<feature type="region of interest" description="Disordered" evidence="1">
    <location>
        <begin position="961"/>
        <end position="1042"/>
    </location>
</feature>
<feature type="compositionally biased region" description="Acidic residues" evidence="1">
    <location>
        <begin position="1521"/>
        <end position="1534"/>
    </location>
</feature>
<feature type="region of interest" description="Disordered" evidence="1">
    <location>
        <begin position="1141"/>
        <end position="1175"/>
    </location>
</feature>
<evidence type="ECO:0000256" key="1">
    <source>
        <dbReference type="SAM" id="MobiDB-lite"/>
    </source>
</evidence>
<feature type="region of interest" description="Disordered" evidence="1">
    <location>
        <begin position="750"/>
        <end position="784"/>
    </location>
</feature>
<feature type="region of interest" description="Disordered" evidence="1">
    <location>
        <begin position="359"/>
        <end position="393"/>
    </location>
</feature>
<feature type="region of interest" description="Disordered" evidence="1">
    <location>
        <begin position="1507"/>
        <end position="1534"/>
    </location>
</feature>
<evidence type="ECO:0000313" key="4">
    <source>
        <dbReference type="Proteomes" id="UP001552299"/>
    </source>
</evidence>
<dbReference type="EMBL" id="JANQDX010000008">
    <property type="protein sequence ID" value="KAL0919968.1"/>
    <property type="molecule type" value="Genomic_DNA"/>
</dbReference>
<name>A0ABD0V4U6_DENTH</name>
<dbReference type="Pfam" id="PF03732">
    <property type="entry name" value="Retrotrans_gag"/>
    <property type="match status" value="4"/>
</dbReference>
<dbReference type="PANTHER" id="PTHR34482:SF36">
    <property type="entry name" value="RETROTRANSPOSON GAG DOMAIN-CONTAINING PROTEIN"/>
    <property type="match status" value="1"/>
</dbReference>
<comment type="caution">
    <text evidence="3">The sequence shown here is derived from an EMBL/GenBank/DDBJ whole genome shotgun (WGS) entry which is preliminary data.</text>
</comment>
<feature type="region of interest" description="Disordered" evidence="1">
    <location>
        <begin position="302"/>
        <end position="323"/>
    </location>
</feature>
<dbReference type="PANTHER" id="PTHR34482">
    <property type="entry name" value="DNA DAMAGE-INDUCIBLE PROTEIN 1-LIKE"/>
    <property type="match status" value="1"/>
</dbReference>
<feature type="compositionally biased region" description="Polar residues" evidence="1">
    <location>
        <begin position="1414"/>
        <end position="1432"/>
    </location>
</feature>
<proteinExistence type="predicted"/>
<gene>
    <name evidence="3" type="ORF">M5K25_009062</name>
</gene>
<feature type="compositionally biased region" description="Polar residues" evidence="1">
    <location>
        <begin position="1023"/>
        <end position="1041"/>
    </location>
</feature>
<dbReference type="InterPro" id="IPR005162">
    <property type="entry name" value="Retrotrans_gag_dom"/>
</dbReference>
<feature type="compositionally biased region" description="Polar residues" evidence="1">
    <location>
        <begin position="241"/>
        <end position="259"/>
    </location>
</feature>
<feature type="compositionally biased region" description="Gly residues" evidence="1">
    <location>
        <begin position="364"/>
        <end position="392"/>
    </location>
</feature>
<dbReference type="Proteomes" id="UP001552299">
    <property type="component" value="Unassembled WGS sequence"/>
</dbReference>
<organism evidence="3 4">
    <name type="scientific">Dendrobium thyrsiflorum</name>
    <name type="common">Pinecone-like raceme dendrobium</name>
    <name type="synonym">Orchid</name>
    <dbReference type="NCBI Taxonomy" id="117978"/>
    <lineage>
        <taxon>Eukaryota</taxon>
        <taxon>Viridiplantae</taxon>
        <taxon>Streptophyta</taxon>
        <taxon>Embryophyta</taxon>
        <taxon>Tracheophyta</taxon>
        <taxon>Spermatophyta</taxon>
        <taxon>Magnoliopsida</taxon>
        <taxon>Liliopsida</taxon>
        <taxon>Asparagales</taxon>
        <taxon>Orchidaceae</taxon>
        <taxon>Epidendroideae</taxon>
        <taxon>Malaxideae</taxon>
        <taxon>Dendrobiinae</taxon>
        <taxon>Dendrobium</taxon>
    </lineage>
</organism>
<reference evidence="3 4" key="1">
    <citation type="journal article" date="2024" name="Plant Biotechnol. J.">
        <title>Dendrobium thyrsiflorum genome and its molecular insights into genes involved in important horticultural traits.</title>
        <authorList>
            <person name="Chen B."/>
            <person name="Wang J.Y."/>
            <person name="Zheng P.J."/>
            <person name="Li K.L."/>
            <person name="Liang Y.M."/>
            <person name="Chen X.F."/>
            <person name="Zhang C."/>
            <person name="Zhao X."/>
            <person name="He X."/>
            <person name="Zhang G.Q."/>
            <person name="Liu Z.J."/>
            <person name="Xu Q."/>
        </authorList>
    </citation>
    <scope>NUCLEOTIDE SEQUENCE [LARGE SCALE GENOMIC DNA]</scope>
    <source>
        <strain evidence="3">GZMU011</strain>
    </source>
</reference>